<feature type="compositionally biased region" description="Basic and acidic residues" evidence="1">
    <location>
        <begin position="556"/>
        <end position="571"/>
    </location>
</feature>
<protein>
    <recommendedName>
        <fullName evidence="4">Developmental regulatory protein wetA</fullName>
    </recommendedName>
</protein>
<keyword evidence="3" id="KW-1185">Reference proteome</keyword>
<feature type="region of interest" description="Disordered" evidence="1">
    <location>
        <begin position="157"/>
        <end position="205"/>
    </location>
</feature>
<dbReference type="AlphaFoldDB" id="A0A8H3F384"/>
<sequence length="591" mass="64656">MAYSFSEDSEATFFATTSDSYTLNFDSFFDLDTDCPQLDPSDASTSHGSTSTDINLFEDLDFEAAFLDNKIFNASVDVRSCTAAIAPPSWLPHQILNSTAPLQATPKSRRLVYRLRPEGISITGAQLLALENKDNPHIPMTHDTLSSPFPTAFAATPPTTPHHNRVQLSTPQRKQKRHMHRPDRGSYQFRPAYKPEPTYDSPQAMSLTESEPTLQQTRMSSPQFAEWTKRLRHLAVQSPQHTRMLPISPPPSTKIDQAELSQDSSQKLDLDTQDILFNPSSSTTTSSVEPIHPFLDDSSPSTADSSPWNLDAATELFGLKQDPWDFSSIDLENNSAKSVPSSQVHSTQKHEDLIDTFDNPFSIVSNDNGLGISFGNDDDDDLDTNPFKTTILPTTQQPSSFEFSPQFHLKSNNSSTKLPTLPFNSPTTSEFCSPALLSSDPSIMTPTLALTSISSSSLSPSTRCSSKPAHQTTHKTHRRTKSNPPLVLSSPSARRASAAAVGKVRASSSSSKMSKGEKKSVGGSAGLGFVNFTPEDRTRILTGVAPSGSSKTKARREKEAAERRRKFSEAAKRLVVEAGGDWDAVDQELSD</sequence>
<accession>A0A8H3F384</accession>
<evidence type="ECO:0000313" key="2">
    <source>
        <dbReference type="EMBL" id="CAF9913521.1"/>
    </source>
</evidence>
<evidence type="ECO:0008006" key="4">
    <source>
        <dbReference type="Google" id="ProtNLM"/>
    </source>
</evidence>
<proteinExistence type="predicted"/>
<organism evidence="2 3">
    <name type="scientific">Gomphillus americanus</name>
    <dbReference type="NCBI Taxonomy" id="1940652"/>
    <lineage>
        <taxon>Eukaryota</taxon>
        <taxon>Fungi</taxon>
        <taxon>Dikarya</taxon>
        <taxon>Ascomycota</taxon>
        <taxon>Pezizomycotina</taxon>
        <taxon>Lecanoromycetes</taxon>
        <taxon>OSLEUM clade</taxon>
        <taxon>Ostropomycetidae</taxon>
        <taxon>Ostropales</taxon>
        <taxon>Graphidaceae</taxon>
        <taxon>Gomphilloideae</taxon>
        <taxon>Gomphillus</taxon>
    </lineage>
</organism>
<dbReference type="Proteomes" id="UP000664169">
    <property type="component" value="Unassembled WGS sequence"/>
</dbReference>
<reference evidence="2" key="1">
    <citation type="submission" date="2021-03" db="EMBL/GenBank/DDBJ databases">
        <authorList>
            <person name="Tagirdzhanova G."/>
        </authorList>
    </citation>
    <scope>NUCLEOTIDE SEQUENCE</scope>
</reference>
<feature type="region of interest" description="Disordered" evidence="1">
    <location>
        <begin position="542"/>
        <end position="571"/>
    </location>
</feature>
<comment type="caution">
    <text evidence="2">The sequence shown here is derived from an EMBL/GenBank/DDBJ whole genome shotgun (WGS) entry which is preliminary data.</text>
</comment>
<feature type="compositionally biased region" description="Basic residues" evidence="1">
    <location>
        <begin position="472"/>
        <end position="481"/>
    </location>
</feature>
<name>A0A8H3F384_9LECA</name>
<feature type="region of interest" description="Disordered" evidence="1">
    <location>
        <begin position="454"/>
        <end position="529"/>
    </location>
</feature>
<evidence type="ECO:0000256" key="1">
    <source>
        <dbReference type="SAM" id="MobiDB-lite"/>
    </source>
</evidence>
<feature type="compositionally biased region" description="Low complexity" evidence="1">
    <location>
        <begin position="489"/>
        <end position="513"/>
    </location>
</feature>
<dbReference type="EMBL" id="CAJPDQ010000008">
    <property type="protein sequence ID" value="CAF9913521.1"/>
    <property type="molecule type" value="Genomic_DNA"/>
</dbReference>
<gene>
    <name evidence="2" type="ORF">GOMPHAMPRED_007949</name>
</gene>
<evidence type="ECO:0000313" key="3">
    <source>
        <dbReference type="Proteomes" id="UP000664169"/>
    </source>
</evidence>
<feature type="region of interest" description="Disordered" evidence="1">
    <location>
        <begin position="237"/>
        <end position="306"/>
    </location>
</feature>
<feature type="compositionally biased region" description="Low complexity" evidence="1">
    <location>
        <begin position="296"/>
        <end position="306"/>
    </location>
</feature>
<dbReference type="OrthoDB" id="2575228at2759"/>
<feature type="compositionally biased region" description="Low complexity" evidence="1">
    <location>
        <begin position="454"/>
        <end position="468"/>
    </location>
</feature>